<comment type="catalytic activity">
    <reaction evidence="5">
        <text>Endohydrolysis of (1-&gt;4)-beta-D-xylosidic linkages in xylans.</text>
        <dbReference type="EC" id="3.2.1.8"/>
    </reaction>
</comment>
<dbReference type="InterPro" id="IPR017853">
    <property type="entry name" value="GH"/>
</dbReference>
<dbReference type="GO" id="GO:0045493">
    <property type="term" value="P:xylan catabolic process"/>
    <property type="evidence" value="ECO:0007669"/>
    <property type="project" value="UniProtKB-KW"/>
</dbReference>
<keyword evidence="4 5" id="KW-0624">Polysaccharide degradation</keyword>
<dbReference type="Pfam" id="PF00331">
    <property type="entry name" value="Glyco_hydro_10"/>
    <property type="match status" value="1"/>
</dbReference>
<dbReference type="GO" id="GO:0031176">
    <property type="term" value="F:endo-1,4-beta-xylanase activity"/>
    <property type="evidence" value="ECO:0007669"/>
    <property type="project" value="UniProtKB-EC"/>
</dbReference>
<dbReference type="PRINTS" id="PR00134">
    <property type="entry name" value="GLHYDRLASE10"/>
</dbReference>
<sequence>MQPKSQKYRCLASLSRFAIVAIKLCPSFLGFVYCHEYQADVCGVGSHFYKGIHHVIALRLFARDAIFRTGLLIIVLVGNPCMVRSTRADDVGSLKLAVAGRFKIGVGTNRDLVDHPQDRALLLRHFDIVTPENCMKPQVVQPFEGDFRFDLGDAFVKFAEEHGLKVVGHCLVWADSGKTPSWWMTENGQPTSKETLFRRMKTHIQTVAGRYGDRISEWDVVNEALSDGSDGYLRDTLWARVAGEDFIVRAFEYTREVAPNALLVYNDYNVDTDGKRDSLIRLVQSLKQKNTPIDAVGLQGHYELDAIAYEGLGSMLEAMRQLQVKVIISELDIDVIPRSRWWADNNRHRDELKSSNPYKDGCPPEILQRQAEQYAKLFELFCRYDDVVERVSFWNLHDGQSWLNYFPWDRVNHPLLFDRNRMPKPAYHAVIRTVRQSILKASHLEELPSNAN</sequence>
<keyword evidence="2 5" id="KW-0119">Carbohydrate metabolism</keyword>
<dbReference type="EMBL" id="JACHXU010000005">
    <property type="protein sequence ID" value="MBB3206172.1"/>
    <property type="molecule type" value="Genomic_DNA"/>
</dbReference>
<dbReference type="Gene3D" id="3.20.20.80">
    <property type="entry name" value="Glycosidases"/>
    <property type="match status" value="1"/>
</dbReference>
<keyword evidence="1 5" id="KW-0378">Hydrolase</keyword>
<gene>
    <name evidence="7" type="ORF">FHS27_001980</name>
</gene>
<evidence type="ECO:0000256" key="4">
    <source>
        <dbReference type="ARBA" id="ARBA00023326"/>
    </source>
</evidence>
<dbReference type="InterPro" id="IPR001000">
    <property type="entry name" value="GH10_dom"/>
</dbReference>
<dbReference type="RefSeq" id="WP_184304427.1">
    <property type="nucleotide sequence ID" value="NZ_JACHXU010000005.1"/>
</dbReference>
<evidence type="ECO:0000313" key="7">
    <source>
        <dbReference type="EMBL" id="MBB3206172.1"/>
    </source>
</evidence>
<dbReference type="EC" id="3.2.1.8" evidence="5"/>
<keyword evidence="7" id="KW-0858">Xylan degradation</keyword>
<dbReference type="Proteomes" id="UP000536179">
    <property type="component" value="Unassembled WGS sequence"/>
</dbReference>
<name>A0A7W5DXU6_9BACT</name>
<accession>A0A7W5DXU6</accession>
<evidence type="ECO:0000256" key="1">
    <source>
        <dbReference type="ARBA" id="ARBA00022801"/>
    </source>
</evidence>
<dbReference type="SMART" id="SM00633">
    <property type="entry name" value="Glyco_10"/>
    <property type="match status" value="1"/>
</dbReference>
<evidence type="ECO:0000256" key="3">
    <source>
        <dbReference type="ARBA" id="ARBA00023295"/>
    </source>
</evidence>
<protein>
    <recommendedName>
        <fullName evidence="5">Beta-xylanase</fullName>
        <ecNumber evidence="5">3.2.1.8</ecNumber>
    </recommendedName>
</protein>
<comment type="similarity">
    <text evidence="5">Belongs to the glycosyl hydrolase 10 (cellulase F) family.</text>
</comment>
<keyword evidence="3 5" id="KW-0326">Glycosidase</keyword>
<organism evidence="7 8">
    <name type="scientific">Aporhodopirellula rubra</name>
    <dbReference type="NCBI Taxonomy" id="980271"/>
    <lineage>
        <taxon>Bacteria</taxon>
        <taxon>Pseudomonadati</taxon>
        <taxon>Planctomycetota</taxon>
        <taxon>Planctomycetia</taxon>
        <taxon>Pirellulales</taxon>
        <taxon>Pirellulaceae</taxon>
        <taxon>Aporhodopirellula</taxon>
    </lineage>
</organism>
<feature type="domain" description="GH10" evidence="6">
    <location>
        <begin position="88"/>
        <end position="433"/>
    </location>
</feature>
<dbReference type="AlphaFoldDB" id="A0A7W5DXU6"/>
<proteinExistence type="inferred from homology"/>
<evidence type="ECO:0000313" key="8">
    <source>
        <dbReference type="Proteomes" id="UP000536179"/>
    </source>
</evidence>
<evidence type="ECO:0000259" key="6">
    <source>
        <dbReference type="PROSITE" id="PS51760"/>
    </source>
</evidence>
<evidence type="ECO:0000256" key="2">
    <source>
        <dbReference type="ARBA" id="ARBA00023277"/>
    </source>
</evidence>
<dbReference type="SUPFAM" id="SSF51445">
    <property type="entry name" value="(Trans)glycosidases"/>
    <property type="match status" value="1"/>
</dbReference>
<evidence type="ECO:0000256" key="5">
    <source>
        <dbReference type="RuleBase" id="RU361174"/>
    </source>
</evidence>
<dbReference type="PANTHER" id="PTHR31490">
    <property type="entry name" value="GLYCOSYL HYDROLASE"/>
    <property type="match status" value="1"/>
</dbReference>
<reference evidence="7 8" key="1">
    <citation type="submission" date="2020-08" db="EMBL/GenBank/DDBJ databases">
        <title>Genomic Encyclopedia of Type Strains, Phase III (KMG-III): the genomes of soil and plant-associated and newly described type strains.</title>
        <authorList>
            <person name="Whitman W."/>
        </authorList>
    </citation>
    <scope>NUCLEOTIDE SEQUENCE [LARGE SCALE GENOMIC DNA]</scope>
    <source>
        <strain evidence="7 8">CECT 8075</strain>
    </source>
</reference>
<comment type="caution">
    <text evidence="7">The sequence shown here is derived from an EMBL/GenBank/DDBJ whole genome shotgun (WGS) entry which is preliminary data.</text>
</comment>
<dbReference type="InterPro" id="IPR044846">
    <property type="entry name" value="GH10"/>
</dbReference>
<keyword evidence="8" id="KW-1185">Reference proteome</keyword>
<dbReference type="PANTHER" id="PTHR31490:SF90">
    <property type="entry name" value="ENDO-1,4-BETA-XYLANASE A"/>
    <property type="match status" value="1"/>
</dbReference>
<dbReference type="PROSITE" id="PS51760">
    <property type="entry name" value="GH10_2"/>
    <property type="match status" value="1"/>
</dbReference>